<dbReference type="Gene3D" id="2.60.40.10">
    <property type="entry name" value="Immunoglobulins"/>
    <property type="match status" value="1"/>
</dbReference>
<evidence type="ECO:0000313" key="1">
    <source>
        <dbReference type="EMBL" id="SVB79932.1"/>
    </source>
</evidence>
<dbReference type="InterPro" id="IPR013783">
    <property type="entry name" value="Ig-like_fold"/>
</dbReference>
<dbReference type="InterPro" id="IPR008969">
    <property type="entry name" value="CarboxyPept-like_regulatory"/>
</dbReference>
<dbReference type="AlphaFoldDB" id="A0A382GYI8"/>
<organism evidence="1">
    <name type="scientific">marine metagenome</name>
    <dbReference type="NCBI Taxonomy" id="408172"/>
    <lineage>
        <taxon>unclassified sequences</taxon>
        <taxon>metagenomes</taxon>
        <taxon>ecological metagenomes</taxon>
    </lineage>
</organism>
<name>A0A382GYI8_9ZZZZ</name>
<gene>
    <name evidence="1" type="ORF">METZ01_LOCUS232786</name>
</gene>
<feature type="non-terminal residue" evidence="1">
    <location>
        <position position="1"/>
    </location>
</feature>
<feature type="non-terminal residue" evidence="1">
    <location>
        <position position="482"/>
    </location>
</feature>
<evidence type="ECO:0008006" key="2">
    <source>
        <dbReference type="Google" id="ProtNLM"/>
    </source>
</evidence>
<dbReference type="SUPFAM" id="SSF49464">
    <property type="entry name" value="Carboxypeptidase regulatory domain-like"/>
    <property type="match status" value="1"/>
</dbReference>
<reference evidence="1" key="1">
    <citation type="submission" date="2018-05" db="EMBL/GenBank/DDBJ databases">
        <authorList>
            <person name="Lanie J.A."/>
            <person name="Ng W.-L."/>
            <person name="Kazmierczak K.M."/>
            <person name="Andrzejewski T.M."/>
            <person name="Davidsen T.M."/>
            <person name="Wayne K.J."/>
            <person name="Tettelin H."/>
            <person name="Glass J.I."/>
            <person name="Rusch D."/>
            <person name="Podicherti R."/>
            <person name="Tsui H.-C.T."/>
            <person name="Winkler M.E."/>
        </authorList>
    </citation>
    <scope>NUCLEOTIDE SEQUENCE</scope>
</reference>
<protein>
    <recommendedName>
        <fullName evidence="2">Carboxypeptidase regulatory-like domain-containing protein</fullName>
    </recommendedName>
</protein>
<dbReference type="EMBL" id="UINC01058072">
    <property type="protein sequence ID" value="SVB79932.1"/>
    <property type="molecule type" value="Genomic_DNA"/>
</dbReference>
<accession>A0A382GYI8</accession>
<proteinExistence type="predicted"/>
<sequence length="482" mass="49940">WIGPESGYSMSAEINAVDNDDGTAGAALTGGTTATGRDITVSANDSVISGTFLDSDENPVTGIDGDVFAVKGGSQGGSWVGTFVDSTTGQYELTLSADAKVTATDGTVSGGTTFDLGYFMRVGSDSTYSPRPTSRTTVTAYSGETVTHNITLGSLGGSISGTVQLPASAGTVTEEVFVWVNRVVATGSSAKPYFTDVETEDGAFSFKLADGHSYELGVFLPPGSDYGEPTVETVDLTSATSATGVTLTLVSVGASISGTVALEDGTTIADAVFVYAWSETGQGVETTTDTSGAYTLSVPEGIAWYVGSDFQTEAGVSYKTAKESLVDMTSGSQSVTRNLTIFQQTLDLPTSIADKFVISKGYSKILDDGTQIDIPANFLSVEDTSVEVTINISPLTTGLSSTATTRPVNYGYSFEILDSDGKAITSTFSKDVTVIISYDPADIAALGVDAADIDISFYSATKGSWEAAKSVTVDEDNYKIFA</sequence>